<protein>
    <submittedName>
        <fullName evidence="1">Uncharacterized protein</fullName>
    </submittedName>
</protein>
<evidence type="ECO:0000313" key="2">
    <source>
        <dbReference type="Proteomes" id="UP001596297"/>
    </source>
</evidence>
<dbReference type="EMBL" id="JBHSWD010000001">
    <property type="protein sequence ID" value="MFC6591225.1"/>
    <property type="molecule type" value="Genomic_DNA"/>
</dbReference>
<reference evidence="2" key="1">
    <citation type="journal article" date="2019" name="Int. J. Syst. Evol. Microbiol.">
        <title>The Global Catalogue of Microorganisms (GCM) 10K type strain sequencing project: providing services to taxonomists for standard genome sequencing and annotation.</title>
        <authorList>
            <consortium name="The Broad Institute Genomics Platform"/>
            <consortium name="The Broad Institute Genome Sequencing Center for Infectious Disease"/>
            <person name="Wu L."/>
            <person name="Ma J."/>
        </authorList>
    </citation>
    <scope>NUCLEOTIDE SEQUENCE [LARGE SCALE GENOMIC DNA]</scope>
    <source>
        <strain evidence="2">CGMCC 1.15772</strain>
    </source>
</reference>
<comment type="caution">
    <text evidence="1">The sequence shown here is derived from an EMBL/GenBank/DDBJ whole genome shotgun (WGS) entry which is preliminary data.</text>
</comment>
<evidence type="ECO:0000313" key="1">
    <source>
        <dbReference type="EMBL" id="MFC6591225.1"/>
    </source>
</evidence>
<organism evidence="1 2">
    <name type="scientific">Deinococcus lacus</name>
    <dbReference type="NCBI Taxonomy" id="392561"/>
    <lineage>
        <taxon>Bacteria</taxon>
        <taxon>Thermotogati</taxon>
        <taxon>Deinococcota</taxon>
        <taxon>Deinococci</taxon>
        <taxon>Deinococcales</taxon>
        <taxon>Deinococcaceae</taxon>
        <taxon>Deinococcus</taxon>
    </lineage>
</organism>
<dbReference type="RefSeq" id="WP_380082231.1">
    <property type="nucleotide sequence ID" value="NZ_JBHSWD010000001.1"/>
</dbReference>
<gene>
    <name evidence="1" type="ORF">ACFP81_03730</name>
</gene>
<sequence>MLASPPFSERMALILRGYDGLLAERPRLGTLAQVLLDAQRARAEQGAQLWLLAEEPESDLYHW</sequence>
<accession>A0ABW1YA99</accession>
<proteinExistence type="predicted"/>
<dbReference type="Proteomes" id="UP001596297">
    <property type="component" value="Unassembled WGS sequence"/>
</dbReference>
<name>A0ABW1YA99_9DEIO</name>
<keyword evidence="2" id="KW-1185">Reference proteome</keyword>